<accession>A0A653I8E1</accession>
<proteinExistence type="predicted"/>
<feature type="transmembrane region" description="Helical" evidence="1">
    <location>
        <begin position="42"/>
        <end position="58"/>
    </location>
</feature>
<dbReference type="RefSeq" id="WP_159173260.1">
    <property type="nucleotide sequence ID" value="NZ_LR732312.1"/>
</dbReference>
<dbReference type="EMBL" id="CABWKQ010000017">
    <property type="protein sequence ID" value="VWX35379.1"/>
    <property type="molecule type" value="Genomic_DNA"/>
</dbReference>
<name>A0A653I8E1_9BACL</name>
<organism evidence="2 3">
    <name type="scientific">Exiguobacterium oxidotolerans</name>
    <dbReference type="NCBI Taxonomy" id="223958"/>
    <lineage>
        <taxon>Bacteria</taxon>
        <taxon>Bacillati</taxon>
        <taxon>Bacillota</taxon>
        <taxon>Bacilli</taxon>
        <taxon>Bacillales</taxon>
        <taxon>Bacillales Family XII. Incertae Sedis</taxon>
        <taxon>Exiguobacterium</taxon>
    </lineage>
</organism>
<reference evidence="2 3" key="1">
    <citation type="submission" date="2019-10" db="EMBL/GenBank/DDBJ databases">
        <authorList>
            <person name="Karimi E."/>
        </authorList>
    </citation>
    <scope>NUCLEOTIDE SEQUENCE [LARGE SCALE GENOMIC DNA]</scope>
    <source>
        <strain evidence="2">Exiguobacterium sp. 9Y</strain>
    </source>
</reference>
<feature type="transmembrane region" description="Helical" evidence="1">
    <location>
        <begin position="105"/>
        <end position="121"/>
    </location>
</feature>
<keyword evidence="3" id="KW-1185">Reference proteome</keyword>
<feature type="transmembrane region" description="Helical" evidence="1">
    <location>
        <begin position="20"/>
        <end position="36"/>
    </location>
</feature>
<evidence type="ECO:0000313" key="2">
    <source>
        <dbReference type="EMBL" id="VWX35379.1"/>
    </source>
</evidence>
<dbReference type="AlphaFoldDB" id="A0A653I8E1"/>
<evidence type="ECO:0000256" key="1">
    <source>
        <dbReference type="SAM" id="Phobius"/>
    </source>
</evidence>
<sequence length="158" mass="17608">MRNTLSTYQKWTKISRQIRTYVIAGVFFAVLFFSGSGHLTDSAVGFLILTPLLAYNGMQRVIQSVLLVRSKVQARPLGLLFGGITLLEAVFIAGVAVVAPHLGQWGYLFPLMLWISGMLQFQKWTDRTVAKLDKMDLLEIPDRKGIEHCHPTGEGIGM</sequence>
<gene>
    <name evidence="2" type="ORF">EXIGUO9Y_240020</name>
</gene>
<keyword evidence="1" id="KW-1133">Transmembrane helix</keyword>
<keyword evidence="1" id="KW-0472">Membrane</keyword>
<protein>
    <submittedName>
        <fullName evidence="2">Uncharacterized protein</fullName>
    </submittedName>
</protein>
<evidence type="ECO:0000313" key="3">
    <source>
        <dbReference type="Proteomes" id="UP000439752"/>
    </source>
</evidence>
<feature type="transmembrane region" description="Helical" evidence="1">
    <location>
        <begin position="79"/>
        <end position="99"/>
    </location>
</feature>
<keyword evidence="1" id="KW-0812">Transmembrane</keyword>
<dbReference type="Proteomes" id="UP000439752">
    <property type="component" value="Unassembled WGS sequence"/>
</dbReference>